<feature type="domain" description="Zn(2)-C6 fungal-type" evidence="7">
    <location>
        <begin position="27"/>
        <end position="50"/>
    </location>
</feature>
<evidence type="ECO:0000313" key="9">
    <source>
        <dbReference type="Proteomes" id="UP000279259"/>
    </source>
</evidence>
<comment type="subcellular location">
    <subcellularLocation>
        <location evidence="1">Nucleus</location>
    </subcellularLocation>
</comment>
<dbReference type="PANTHER" id="PTHR47338:SF29">
    <property type="entry name" value="ZN(2)-C6 FUNGAL-TYPE DOMAIN-CONTAINING PROTEIN"/>
    <property type="match status" value="1"/>
</dbReference>
<evidence type="ECO:0000256" key="1">
    <source>
        <dbReference type="ARBA" id="ARBA00004123"/>
    </source>
</evidence>
<dbReference type="CDD" id="cd00067">
    <property type="entry name" value="GAL4"/>
    <property type="match status" value="1"/>
</dbReference>
<dbReference type="GO" id="GO:0003677">
    <property type="term" value="F:DNA binding"/>
    <property type="evidence" value="ECO:0007669"/>
    <property type="project" value="InterPro"/>
</dbReference>
<dbReference type="Gene3D" id="4.10.240.10">
    <property type="entry name" value="Zn(2)-C6 fungal-type DNA-binding domain"/>
    <property type="match status" value="1"/>
</dbReference>
<dbReference type="Pfam" id="PF00172">
    <property type="entry name" value="Zn_clus"/>
    <property type="match status" value="1"/>
</dbReference>
<feature type="region of interest" description="Disordered" evidence="6">
    <location>
        <begin position="749"/>
        <end position="814"/>
    </location>
</feature>
<dbReference type="InterPro" id="IPR050815">
    <property type="entry name" value="TF_fung"/>
</dbReference>
<dbReference type="InterPro" id="IPR007219">
    <property type="entry name" value="XnlR_reg_dom"/>
</dbReference>
<dbReference type="STRING" id="1890683.A0A427YPJ2"/>
<evidence type="ECO:0000313" key="8">
    <source>
        <dbReference type="EMBL" id="RSH93001.1"/>
    </source>
</evidence>
<evidence type="ECO:0000256" key="6">
    <source>
        <dbReference type="SAM" id="MobiDB-lite"/>
    </source>
</evidence>
<reference evidence="8 9" key="1">
    <citation type="submission" date="2018-11" db="EMBL/GenBank/DDBJ databases">
        <title>Genome sequence of Saitozyma podzolica DSM 27192.</title>
        <authorList>
            <person name="Aliyu H."/>
            <person name="Gorte O."/>
            <person name="Ochsenreither K."/>
        </authorList>
    </citation>
    <scope>NUCLEOTIDE SEQUENCE [LARGE SCALE GENOMIC DNA]</scope>
    <source>
        <strain evidence="8 9">DSM 27192</strain>
    </source>
</reference>
<feature type="compositionally biased region" description="Gly residues" evidence="6">
    <location>
        <begin position="798"/>
        <end position="810"/>
    </location>
</feature>
<dbReference type="Proteomes" id="UP000279259">
    <property type="component" value="Unassembled WGS sequence"/>
</dbReference>
<dbReference type="PROSITE" id="PS50048">
    <property type="entry name" value="ZN2_CY6_FUNGAL_2"/>
    <property type="match status" value="1"/>
</dbReference>
<proteinExistence type="predicted"/>
<dbReference type="OrthoDB" id="39175at2759"/>
<dbReference type="InterPro" id="IPR036864">
    <property type="entry name" value="Zn2-C6_fun-type_DNA-bd_sf"/>
</dbReference>
<keyword evidence="9" id="KW-1185">Reference proteome</keyword>
<organism evidence="8 9">
    <name type="scientific">Saitozyma podzolica</name>
    <dbReference type="NCBI Taxonomy" id="1890683"/>
    <lineage>
        <taxon>Eukaryota</taxon>
        <taxon>Fungi</taxon>
        <taxon>Dikarya</taxon>
        <taxon>Basidiomycota</taxon>
        <taxon>Agaricomycotina</taxon>
        <taxon>Tremellomycetes</taxon>
        <taxon>Tremellales</taxon>
        <taxon>Trimorphomycetaceae</taxon>
        <taxon>Saitozyma</taxon>
    </lineage>
</organism>
<feature type="region of interest" description="Disordered" evidence="6">
    <location>
        <begin position="156"/>
        <end position="181"/>
    </location>
</feature>
<dbReference type="CDD" id="cd12148">
    <property type="entry name" value="fungal_TF_MHR"/>
    <property type="match status" value="1"/>
</dbReference>
<evidence type="ECO:0000256" key="3">
    <source>
        <dbReference type="ARBA" id="ARBA00023015"/>
    </source>
</evidence>
<dbReference type="PANTHER" id="PTHR47338">
    <property type="entry name" value="ZN(II)2CYS6 TRANSCRIPTION FACTOR (EUROFUNG)-RELATED"/>
    <property type="match status" value="1"/>
</dbReference>
<evidence type="ECO:0000259" key="7">
    <source>
        <dbReference type="PROSITE" id="PS50048"/>
    </source>
</evidence>
<accession>A0A427YPJ2</accession>
<protein>
    <recommendedName>
        <fullName evidence="7">Zn(2)-C6 fungal-type domain-containing protein</fullName>
    </recommendedName>
</protein>
<evidence type="ECO:0000256" key="4">
    <source>
        <dbReference type="ARBA" id="ARBA00023163"/>
    </source>
</evidence>
<feature type="compositionally biased region" description="Polar residues" evidence="6">
    <location>
        <begin position="92"/>
        <end position="101"/>
    </location>
</feature>
<sequence>MDPMDASMSYEGILDDEALAPLKRNHACFQCKKRKVKCDAIRPTCSPCLRSHAHALRSAGRNKTTPPPLVCSWAENDTPEASPPPGLADMSIRSNGSGPTSHSHDGAPRGGSDGARKKSVPGKKADKNLEREKDRRRDEEKDQLLARIAELEARLAGLTPATSNDSASDRPSTRTKSSVDQLLSQGEPLWLPTESTSNTLPTSAAFSTFGPAIDISSSSADLKMGVGVQSANEADFDFGSFFMIPLNWPRNLPAPFLLEHLIETFFNCAPQVSRMFHRPSLMTRVKLPPTHTDFPHASVLHAICAVASTHTAWVNSLPPEALEDAIKRQILIGNTLENIEDFGLSQLEAARRSIHESTNICAMGPGRMMFEVLQANVLMSDVYLAKGLPLQGWMAAGQPARLIKSLELANRRYANTHKEPMFPSPQTSLEREERLATVWQAFIIDSCFSINSYWAQSMDLDDMHCHLPTSAEEFRKNKDDMVANPQSPKDPDIYTVHPVADSFILVCKAAILQSRAAKWLLRWSQREPVPGDEYDGPRRPDFLAIVNDILAFQSSMPGVLKNVFRMMDSNGTTPAFDANLMMVHVIPNIALGLLYEPFMKWDSPSCPCVVTVQRAYEAVIGVLHLIPSNLDISLVMTPLLSFSLYTVGRMITDYVQHALSTQNFGLAVRYRADLMTIQNLMDRYAQRNALGMHMKNFLEQYLKMNGPPGPNKEMRACGMIESGRTVDQDMLDAVDIAVIGMQTFDVTNPQGPSGFGPTLSAGATPAGTSASGSGSGSGLSPFLDASNNNTPESLIFGNGTGTGTGSGSGMAGATIQENQVGPGVAHNTGPGEFWSHGIHISNDVLKQVAQPAVDLDADMVAGRVDDMGWTQWQGSLAG</sequence>
<dbReference type="GO" id="GO:0006351">
    <property type="term" value="P:DNA-templated transcription"/>
    <property type="evidence" value="ECO:0007669"/>
    <property type="project" value="InterPro"/>
</dbReference>
<dbReference type="GO" id="GO:0008270">
    <property type="term" value="F:zinc ion binding"/>
    <property type="evidence" value="ECO:0007669"/>
    <property type="project" value="InterPro"/>
</dbReference>
<keyword evidence="2" id="KW-0479">Metal-binding</keyword>
<dbReference type="Pfam" id="PF04082">
    <property type="entry name" value="Fungal_trans"/>
    <property type="match status" value="1"/>
</dbReference>
<dbReference type="InterPro" id="IPR001138">
    <property type="entry name" value="Zn2Cys6_DnaBD"/>
</dbReference>
<comment type="caution">
    <text evidence="8">The sequence shown here is derived from an EMBL/GenBank/DDBJ whole genome shotgun (WGS) entry which is preliminary data.</text>
</comment>
<dbReference type="GO" id="GO:0005634">
    <property type="term" value="C:nucleus"/>
    <property type="evidence" value="ECO:0007669"/>
    <property type="project" value="UniProtKB-SubCell"/>
</dbReference>
<name>A0A427YPJ2_9TREE</name>
<keyword evidence="4" id="KW-0804">Transcription</keyword>
<dbReference type="EMBL" id="RSCD01000005">
    <property type="protein sequence ID" value="RSH93001.1"/>
    <property type="molecule type" value="Genomic_DNA"/>
</dbReference>
<feature type="compositionally biased region" description="Low complexity" evidence="6">
    <location>
        <begin position="756"/>
        <end position="772"/>
    </location>
</feature>
<dbReference type="GO" id="GO:0000981">
    <property type="term" value="F:DNA-binding transcription factor activity, RNA polymerase II-specific"/>
    <property type="evidence" value="ECO:0007669"/>
    <property type="project" value="InterPro"/>
</dbReference>
<evidence type="ECO:0000256" key="5">
    <source>
        <dbReference type="ARBA" id="ARBA00023242"/>
    </source>
</evidence>
<dbReference type="SUPFAM" id="SSF57701">
    <property type="entry name" value="Zn2/Cys6 DNA-binding domain"/>
    <property type="match status" value="1"/>
</dbReference>
<evidence type="ECO:0000256" key="2">
    <source>
        <dbReference type="ARBA" id="ARBA00022723"/>
    </source>
</evidence>
<gene>
    <name evidence="8" type="ORF">EHS25_008449</name>
</gene>
<dbReference type="AlphaFoldDB" id="A0A427YPJ2"/>
<feature type="compositionally biased region" description="Basic and acidic residues" evidence="6">
    <location>
        <begin position="123"/>
        <end position="141"/>
    </location>
</feature>
<keyword evidence="3" id="KW-0805">Transcription regulation</keyword>
<keyword evidence="5" id="KW-0539">Nucleus</keyword>
<feature type="region of interest" description="Disordered" evidence="6">
    <location>
        <begin position="56"/>
        <end position="141"/>
    </location>
</feature>